<name>I3C8H2_9FLAO</name>
<organism evidence="2 3">
    <name type="scientific">Galbibacter orientalis DSM 19592</name>
    <dbReference type="NCBI Taxonomy" id="926559"/>
    <lineage>
        <taxon>Bacteria</taxon>
        <taxon>Pseudomonadati</taxon>
        <taxon>Bacteroidota</taxon>
        <taxon>Flavobacteriia</taxon>
        <taxon>Flavobacteriales</taxon>
        <taxon>Flavobacteriaceae</taxon>
        <taxon>Galbibacter</taxon>
    </lineage>
</organism>
<dbReference type="RefSeq" id="WP_008613779.1">
    <property type="nucleotide sequence ID" value="NZ_JH651379.1"/>
</dbReference>
<evidence type="ECO:0000313" key="3">
    <source>
        <dbReference type="Proteomes" id="UP000004690"/>
    </source>
</evidence>
<dbReference type="HOGENOM" id="CLU_127630_0_0_10"/>
<keyword evidence="3" id="KW-1185">Reference proteome</keyword>
<sequence>MNNELIEQKSWWKLNWKWLVPVSGIMIISLVIFFSSGMGGITTDLAQAYADTELYENALEKAKSDIRVTELLGEIEPIDKLAILEGQVEYSNDNKTVNSSVRIVGTEGKASLDISADRIKSEWNYTKINVRIKNPPELNQTIEVLNVE</sequence>
<evidence type="ECO:0008006" key="4">
    <source>
        <dbReference type="Google" id="ProtNLM"/>
    </source>
</evidence>
<evidence type="ECO:0000256" key="1">
    <source>
        <dbReference type="SAM" id="Phobius"/>
    </source>
</evidence>
<protein>
    <recommendedName>
        <fullName evidence="4">Cytochrome oxidase complex assembly protein 1</fullName>
    </recommendedName>
</protein>
<dbReference type="eggNOG" id="ENOG5032QWG">
    <property type="taxonomic scope" value="Bacteria"/>
</dbReference>
<dbReference type="STRING" id="926559.JoomaDRAFT_2958"/>
<keyword evidence="1" id="KW-1133">Transmembrane helix</keyword>
<dbReference type="Pfam" id="PF08695">
    <property type="entry name" value="Coa1"/>
    <property type="match status" value="1"/>
</dbReference>
<dbReference type="Proteomes" id="UP000004690">
    <property type="component" value="Unassembled WGS sequence"/>
</dbReference>
<dbReference type="OrthoDB" id="1178263at2"/>
<feature type="transmembrane region" description="Helical" evidence="1">
    <location>
        <begin position="18"/>
        <end position="35"/>
    </location>
</feature>
<accession>I3C8H2</accession>
<dbReference type="InterPro" id="IPR014807">
    <property type="entry name" value="Coa1"/>
</dbReference>
<reference evidence="2 3" key="1">
    <citation type="submission" date="2012-02" db="EMBL/GenBank/DDBJ databases">
        <title>Improved High-Quality Draft genome of Joostella marina DSM 19592.</title>
        <authorList>
            <consortium name="US DOE Joint Genome Institute (JGI-PGF)"/>
            <person name="Lucas S."/>
            <person name="Copeland A."/>
            <person name="Lapidus A."/>
            <person name="Bruce D."/>
            <person name="Goodwin L."/>
            <person name="Pitluck S."/>
            <person name="Peters L."/>
            <person name="Chertkov O."/>
            <person name="Ovchinnikova G."/>
            <person name="Kyrpides N."/>
            <person name="Mavromatis K."/>
            <person name="Detter J.C."/>
            <person name="Han C."/>
            <person name="Land M."/>
            <person name="Hauser L."/>
            <person name="Markowitz V."/>
            <person name="Cheng J.-F."/>
            <person name="Hugenholtz P."/>
            <person name="Woyke T."/>
            <person name="Wu D."/>
            <person name="Tindall B."/>
            <person name="Brambilla E."/>
            <person name="Klenk H.-P."/>
            <person name="Eisen J.A."/>
        </authorList>
    </citation>
    <scope>NUCLEOTIDE SEQUENCE [LARGE SCALE GENOMIC DNA]</scope>
    <source>
        <strain evidence="2 3">DSM 19592</strain>
    </source>
</reference>
<proteinExistence type="predicted"/>
<keyword evidence="1" id="KW-0812">Transmembrane</keyword>
<evidence type="ECO:0000313" key="2">
    <source>
        <dbReference type="EMBL" id="EIJ39915.1"/>
    </source>
</evidence>
<keyword evidence="1" id="KW-0472">Membrane</keyword>
<dbReference type="AlphaFoldDB" id="I3C8H2"/>
<dbReference type="EMBL" id="JH651379">
    <property type="protein sequence ID" value="EIJ39915.1"/>
    <property type="molecule type" value="Genomic_DNA"/>
</dbReference>
<gene>
    <name evidence="2" type="ORF">JoomaDRAFT_2958</name>
</gene>